<feature type="non-terminal residue" evidence="2">
    <location>
        <position position="1"/>
    </location>
</feature>
<feature type="compositionally biased region" description="Polar residues" evidence="1">
    <location>
        <begin position="74"/>
        <end position="91"/>
    </location>
</feature>
<dbReference type="Proteomes" id="UP000663827">
    <property type="component" value="Unassembled WGS sequence"/>
</dbReference>
<evidence type="ECO:0000256" key="1">
    <source>
        <dbReference type="SAM" id="MobiDB-lite"/>
    </source>
</evidence>
<sequence length="153" mass="17032">MNIENTRVWLYLPPSWPRDVRMSYLIPGNLSGAHGTRQPPNGDGALSVCDPPISFGEVENQRILSTFAPDVQTHVTPEVANTQPTPQSSPDVPQKVPRAAPVVSVDRLELMEPDEYGAELAKDARVWKVYVKEADQRDMELVDGWNKSLDVIL</sequence>
<gene>
    <name evidence="2" type="ORF">RDB_LOCUS15896</name>
</gene>
<proteinExistence type="predicted"/>
<comment type="caution">
    <text evidence="2">The sequence shown here is derived from an EMBL/GenBank/DDBJ whole genome shotgun (WGS) entry which is preliminary data.</text>
</comment>
<dbReference type="EMBL" id="CAJNJQ010000337">
    <property type="protein sequence ID" value="CAE7071643.1"/>
    <property type="molecule type" value="Genomic_DNA"/>
</dbReference>
<evidence type="ECO:0000313" key="2">
    <source>
        <dbReference type="EMBL" id="CAE7071643.1"/>
    </source>
</evidence>
<accession>A0A8H3DTM5</accession>
<name>A0A8H3DTM5_9AGAM</name>
<evidence type="ECO:0000313" key="3">
    <source>
        <dbReference type="Proteomes" id="UP000663827"/>
    </source>
</evidence>
<organism evidence="2 3">
    <name type="scientific">Rhizoctonia solani</name>
    <dbReference type="NCBI Taxonomy" id="456999"/>
    <lineage>
        <taxon>Eukaryota</taxon>
        <taxon>Fungi</taxon>
        <taxon>Dikarya</taxon>
        <taxon>Basidiomycota</taxon>
        <taxon>Agaricomycotina</taxon>
        <taxon>Agaricomycetes</taxon>
        <taxon>Cantharellales</taxon>
        <taxon>Ceratobasidiaceae</taxon>
        <taxon>Rhizoctonia</taxon>
    </lineage>
</organism>
<feature type="region of interest" description="Disordered" evidence="1">
    <location>
        <begin position="74"/>
        <end position="98"/>
    </location>
</feature>
<dbReference type="AlphaFoldDB" id="A0A8H3DTM5"/>
<protein>
    <submittedName>
        <fullName evidence="2">Uncharacterized protein</fullName>
    </submittedName>
</protein>
<reference evidence="2" key="1">
    <citation type="submission" date="2021-01" db="EMBL/GenBank/DDBJ databases">
        <authorList>
            <person name="Kaushik A."/>
        </authorList>
    </citation>
    <scope>NUCLEOTIDE SEQUENCE</scope>
    <source>
        <strain evidence="2">AG5</strain>
    </source>
</reference>